<name>A0AAV7M4H0_PLEWA</name>
<keyword evidence="3" id="KW-1185">Reference proteome</keyword>
<reference evidence="2" key="1">
    <citation type="journal article" date="2022" name="bioRxiv">
        <title>Sequencing and chromosome-scale assembly of the giantPleurodeles waltlgenome.</title>
        <authorList>
            <person name="Brown T."/>
            <person name="Elewa A."/>
            <person name="Iarovenko S."/>
            <person name="Subramanian E."/>
            <person name="Araus A.J."/>
            <person name="Petzold A."/>
            <person name="Susuki M."/>
            <person name="Suzuki K.-i.T."/>
            <person name="Hayashi T."/>
            <person name="Toyoda A."/>
            <person name="Oliveira C."/>
            <person name="Osipova E."/>
            <person name="Leigh N.D."/>
            <person name="Simon A."/>
            <person name="Yun M.H."/>
        </authorList>
    </citation>
    <scope>NUCLEOTIDE SEQUENCE</scope>
    <source>
        <strain evidence="2">20211129_DDA</strain>
        <tissue evidence="2">Liver</tissue>
    </source>
</reference>
<dbReference type="AlphaFoldDB" id="A0AAV7M4H0"/>
<evidence type="ECO:0000313" key="2">
    <source>
        <dbReference type="EMBL" id="KAJ1098009.1"/>
    </source>
</evidence>
<organism evidence="2 3">
    <name type="scientific">Pleurodeles waltl</name>
    <name type="common">Iberian ribbed newt</name>
    <dbReference type="NCBI Taxonomy" id="8319"/>
    <lineage>
        <taxon>Eukaryota</taxon>
        <taxon>Metazoa</taxon>
        <taxon>Chordata</taxon>
        <taxon>Craniata</taxon>
        <taxon>Vertebrata</taxon>
        <taxon>Euteleostomi</taxon>
        <taxon>Amphibia</taxon>
        <taxon>Batrachia</taxon>
        <taxon>Caudata</taxon>
        <taxon>Salamandroidea</taxon>
        <taxon>Salamandridae</taxon>
        <taxon>Pleurodelinae</taxon>
        <taxon>Pleurodeles</taxon>
    </lineage>
</organism>
<sequence length="237" mass="25383">MLIKVRPLRQPGSALVFRSFYRCSVPCRVGGPQALPRFLFTRFSLSLYSPAFISHPGAGQATARDTRAPRLADRARSGLQRWSSRSPCNLWGSGSRILLPPGLRASPLQATPCCFQIRVSGARSSGSQAPAHSRALRSRSPAARLRFPLLWYLAASDSHGSPQVRWGRKVSLAAVSAASGIPSMLAHGSALLSRASDASSPQCGPEPATASLPALYRRPRTRTHGGQETPLQPPNLG</sequence>
<protein>
    <submittedName>
        <fullName evidence="2">Uncharacterized protein</fullName>
    </submittedName>
</protein>
<dbReference type="EMBL" id="JANPWB010000014">
    <property type="protein sequence ID" value="KAJ1098009.1"/>
    <property type="molecule type" value="Genomic_DNA"/>
</dbReference>
<feature type="region of interest" description="Disordered" evidence="1">
    <location>
        <begin position="195"/>
        <end position="237"/>
    </location>
</feature>
<evidence type="ECO:0000313" key="3">
    <source>
        <dbReference type="Proteomes" id="UP001066276"/>
    </source>
</evidence>
<accession>A0AAV7M4H0</accession>
<proteinExistence type="predicted"/>
<gene>
    <name evidence="2" type="ORF">NDU88_003125</name>
</gene>
<dbReference type="Proteomes" id="UP001066276">
    <property type="component" value="Chromosome 10"/>
</dbReference>
<comment type="caution">
    <text evidence="2">The sequence shown here is derived from an EMBL/GenBank/DDBJ whole genome shotgun (WGS) entry which is preliminary data.</text>
</comment>
<evidence type="ECO:0000256" key="1">
    <source>
        <dbReference type="SAM" id="MobiDB-lite"/>
    </source>
</evidence>